<dbReference type="PANTHER" id="PTHR43539:SF78">
    <property type="entry name" value="FLAVIN-CONTAINING MONOOXYGENASE"/>
    <property type="match status" value="1"/>
</dbReference>
<evidence type="ECO:0000256" key="4">
    <source>
        <dbReference type="ARBA" id="ARBA00023002"/>
    </source>
</evidence>
<dbReference type="InterPro" id="IPR036188">
    <property type="entry name" value="FAD/NAD-bd_sf"/>
</dbReference>
<evidence type="ECO:0000256" key="3">
    <source>
        <dbReference type="ARBA" id="ARBA00022827"/>
    </source>
</evidence>
<gene>
    <name evidence="5" type="ORF">D3230_06095</name>
</gene>
<dbReference type="SUPFAM" id="SSF51905">
    <property type="entry name" value="FAD/NAD(P)-binding domain"/>
    <property type="match status" value="1"/>
</dbReference>
<keyword evidence="3" id="KW-0274">FAD</keyword>
<dbReference type="Gene3D" id="3.50.50.60">
    <property type="entry name" value="FAD/NAD(P)-binding domain"/>
    <property type="match status" value="1"/>
</dbReference>
<organism evidence="5 6">
    <name type="scientific">Leucobacter chromiireducens subsp. solipictus</name>
    <dbReference type="NCBI Taxonomy" id="398235"/>
    <lineage>
        <taxon>Bacteria</taxon>
        <taxon>Bacillati</taxon>
        <taxon>Actinomycetota</taxon>
        <taxon>Actinomycetes</taxon>
        <taxon>Micrococcales</taxon>
        <taxon>Microbacteriaceae</taxon>
        <taxon>Leucobacter</taxon>
    </lineage>
</organism>
<protein>
    <submittedName>
        <fullName evidence="5">Uncharacterized protein</fullName>
    </submittedName>
</protein>
<dbReference type="PANTHER" id="PTHR43539">
    <property type="entry name" value="FLAVIN-BINDING MONOOXYGENASE-LIKE PROTEIN (AFU_ORTHOLOGUE AFUA_4G09220)"/>
    <property type="match status" value="1"/>
</dbReference>
<dbReference type="EMBL" id="QYAC01000003">
    <property type="protein sequence ID" value="MBL3678865.1"/>
    <property type="molecule type" value="Genomic_DNA"/>
</dbReference>
<accession>A0ABS1SEA3</accession>
<dbReference type="InterPro" id="IPR050982">
    <property type="entry name" value="Auxin_biosynth/cation_transpt"/>
</dbReference>
<name>A0ABS1SEA3_9MICO</name>
<evidence type="ECO:0000256" key="1">
    <source>
        <dbReference type="ARBA" id="ARBA00010139"/>
    </source>
</evidence>
<sequence length="165" mass="18621">MIAAMGSFRNPCLPQTLGRDGFGGRVLHVVDYRSREVFAGQRVLVIRAGISAIQDAYELTEAANVSLVVRDRIRFAPQVIAGRDLHWWLTRTRVVLLPPAVLYRIVTGTRFRGEVPAVVLLEHAALGCCAVTGWRWRRATAQWWWWCTGSGWGVYGRRGGRCRSR</sequence>
<evidence type="ECO:0000313" key="6">
    <source>
        <dbReference type="Proteomes" id="UP001645859"/>
    </source>
</evidence>
<evidence type="ECO:0000313" key="5">
    <source>
        <dbReference type="EMBL" id="MBL3678865.1"/>
    </source>
</evidence>
<comment type="caution">
    <text evidence="5">The sequence shown here is derived from an EMBL/GenBank/DDBJ whole genome shotgun (WGS) entry which is preliminary data.</text>
</comment>
<keyword evidence="6" id="KW-1185">Reference proteome</keyword>
<keyword evidence="2" id="KW-0285">Flavoprotein</keyword>
<dbReference type="InterPro" id="IPR020946">
    <property type="entry name" value="Flavin_mOase-like"/>
</dbReference>
<keyword evidence="4" id="KW-0560">Oxidoreductase</keyword>
<comment type="similarity">
    <text evidence="1">Belongs to the FAD-binding monooxygenase family.</text>
</comment>
<evidence type="ECO:0000256" key="2">
    <source>
        <dbReference type="ARBA" id="ARBA00022630"/>
    </source>
</evidence>
<dbReference type="Pfam" id="PF00743">
    <property type="entry name" value="FMO-like"/>
    <property type="match status" value="1"/>
</dbReference>
<dbReference type="Proteomes" id="UP001645859">
    <property type="component" value="Unassembled WGS sequence"/>
</dbReference>
<proteinExistence type="inferred from homology"/>
<reference evidence="5 6" key="1">
    <citation type="submission" date="2018-09" db="EMBL/GenBank/DDBJ databases">
        <title>Comparative genomics of Leucobacter spp.</title>
        <authorList>
            <person name="Reis A.C."/>
            <person name="Kolvenbach B.A."/>
            <person name="Corvini P.F.X."/>
            <person name="Nunes O.C."/>
        </authorList>
    </citation>
    <scope>NUCLEOTIDE SEQUENCE [LARGE SCALE GENOMIC DNA]</scope>
    <source>
        <strain evidence="5 6">TAN 31504</strain>
    </source>
</reference>